<dbReference type="Pfam" id="PF05899">
    <property type="entry name" value="Cupin_3"/>
    <property type="match status" value="1"/>
</dbReference>
<dbReference type="PANTHER" id="PTHR40943">
    <property type="entry name" value="CYTOPLASMIC PROTEIN-RELATED"/>
    <property type="match status" value="1"/>
</dbReference>
<accession>A0A420DRI0</accession>
<dbReference type="EMBL" id="RAQK01000001">
    <property type="protein sequence ID" value="RKE96798.1"/>
    <property type="molecule type" value="Genomic_DNA"/>
</dbReference>
<proteinExistence type="predicted"/>
<dbReference type="RefSeq" id="WP_025063732.1">
    <property type="nucleotide sequence ID" value="NZ_RAQK01000001.1"/>
</dbReference>
<evidence type="ECO:0000313" key="4">
    <source>
        <dbReference type="Proteomes" id="UP000284407"/>
    </source>
</evidence>
<gene>
    <name evidence="3" type="ORF">C8N30_1368</name>
</gene>
<evidence type="ECO:0000256" key="1">
    <source>
        <dbReference type="SAM" id="MobiDB-lite"/>
    </source>
</evidence>
<dbReference type="SUPFAM" id="SSF51182">
    <property type="entry name" value="RmlC-like cupins"/>
    <property type="match status" value="1"/>
</dbReference>
<dbReference type="PANTHER" id="PTHR40943:SF1">
    <property type="entry name" value="CYTOPLASMIC PROTEIN"/>
    <property type="match status" value="1"/>
</dbReference>
<dbReference type="InterPro" id="IPR011051">
    <property type="entry name" value="RmlC_Cupin_sf"/>
</dbReference>
<name>A0A420DRI0_9RHOB</name>
<dbReference type="Gene3D" id="2.60.120.10">
    <property type="entry name" value="Jelly Rolls"/>
    <property type="match status" value="1"/>
</dbReference>
<dbReference type="InterPro" id="IPR008579">
    <property type="entry name" value="UGlyAH_Cupin_dom"/>
</dbReference>
<protein>
    <recommendedName>
        <fullName evidence="2">(S)-ureidoglycine aminohydrolase cupin domain-containing protein</fullName>
    </recommendedName>
</protein>
<dbReference type="CDD" id="cd02227">
    <property type="entry name" value="cupin_TM1112-like"/>
    <property type="match status" value="1"/>
</dbReference>
<evidence type="ECO:0000313" key="3">
    <source>
        <dbReference type="EMBL" id="RKE96798.1"/>
    </source>
</evidence>
<dbReference type="Proteomes" id="UP000284407">
    <property type="component" value="Unassembled WGS sequence"/>
</dbReference>
<evidence type="ECO:0000259" key="2">
    <source>
        <dbReference type="Pfam" id="PF05899"/>
    </source>
</evidence>
<dbReference type="OrthoDB" id="9799053at2"/>
<dbReference type="InterPro" id="IPR014710">
    <property type="entry name" value="RmlC-like_jellyroll"/>
</dbReference>
<reference evidence="3 4" key="1">
    <citation type="submission" date="2018-09" db="EMBL/GenBank/DDBJ databases">
        <title>Genomic Encyclopedia of Archaeal and Bacterial Type Strains, Phase II (KMG-II): from individual species to whole genera.</title>
        <authorList>
            <person name="Goeker M."/>
        </authorList>
    </citation>
    <scope>NUCLEOTIDE SEQUENCE [LARGE SCALE GENOMIC DNA]</scope>
    <source>
        <strain evidence="3 4">DSM 11458</strain>
    </source>
</reference>
<organism evidence="3 4">
    <name type="scientific">Sulfitobacter guttiformis</name>
    <dbReference type="NCBI Taxonomy" id="74349"/>
    <lineage>
        <taxon>Bacteria</taxon>
        <taxon>Pseudomonadati</taxon>
        <taxon>Pseudomonadota</taxon>
        <taxon>Alphaproteobacteria</taxon>
        <taxon>Rhodobacterales</taxon>
        <taxon>Roseobacteraceae</taxon>
        <taxon>Sulfitobacter</taxon>
    </lineage>
</organism>
<feature type="region of interest" description="Disordered" evidence="1">
    <location>
        <begin position="1"/>
        <end position="23"/>
    </location>
</feature>
<sequence>MTQAMTRMEKTGEPVIGAPPTGDIIDGAPEFRTWKLDDVDGLRCGLWQCTPGKWSMTYDVWEYVRILEGKAIITPADEDPVELEAGDSYILRVGLRCTWDVKQTILKEFVIRA</sequence>
<comment type="caution">
    <text evidence="3">The sequence shown here is derived from an EMBL/GenBank/DDBJ whole genome shotgun (WGS) entry which is preliminary data.</text>
</comment>
<feature type="domain" description="(S)-ureidoglycine aminohydrolase cupin" evidence="2">
    <location>
        <begin position="42"/>
        <end position="108"/>
    </location>
</feature>
<dbReference type="AlphaFoldDB" id="A0A420DRI0"/>
<keyword evidence="4" id="KW-1185">Reference proteome</keyword>